<dbReference type="Proteomes" id="UP001409291">
    <property type="component" value="Unassembled WGS sequence"/>
</dbReference>
<name>A0ABV0BNP8_9SPHI</name>
<dbReference type="InterPro" id="IPR036291">
    <property type="entry name" value="NAD(P)-bd_dom_sf"/>
</dbReference>
<dbReference type="RefSeq" id="WP_132843365.1">
    <property type="nucleotide sequence ID" value="NZ_JBDJLH010000005.1"/>
</dbReference>
<keyword evidence="2" id="KW-1185">Reference proteome</keyword>
<dbReference type="PANTHER" id="PTHR40129:SF2">
    <property type="entry name" value="KETOPANTOATE REDUCTASE N-TERMINAL DOMAIN-CONTAINING PROTEIN"/>
    <property type="match status" value="1"/>
</dbReference>
<reference evidence="1 2" key="1">
    <citation type="submission" date="2024-04" db="EMBL/GenBank/DDBJ databases">
        <title>WGS of bacteria from Torrens River.</title>
        <authorList>
            <person name="Wyrsch E.R."/>
            <person name="Drigo B."/>
        </authorList>
    </citation>
    <scope>NUCLEOTIDE SEQUENCE [LARGE SCALE GENOMIC DNA]</scope>
    <source>
        <strain evidence="1 2">TWI391</strain>
    </source>
</reference>
<evidence type="ECO:0000313" key="1">
    <source>
        <dbReference type="EMBL" id="MEN5376122.1"/>
    </source>
</evidence>
<protein>
    <submittedName>
        <fullName evidence="1">GDP-L-fucose synthase</fullName>
    </submittedName>
</protein>
<proteinExistence type="predicted"/>
<dbReference type="PANTHER" id="PTHR40129">
    <property type="entry name" value="KETOPANTOATE REDUCTASE N-TERMINAL DOMAIN-CONTAINING PROTEIN"/>
    <property type="match status" value="1"/>
</dbReference>
<comment type="caution">
    <text evidence="1">The sequence shown here is derived from an EMBL/GenBank/DDBJ whole genome shotgun (WGS) entry which is preliminary data.</text>
</comment>
<dbReference type="Gene3D" id="3.40.50.720">
    <property type="entry name" value="NAD(P)-binding Rossmann-like Domain"/>
    <property type="match status" value="1"/>
</dbReference>
<evidence type="ECO:0000313" key="2">
    <source>
        <dbReference type="Proteomes" id="UP001409291"/>
    </source>
</evidence>
<organism evidence="1 2">
    <name type="scientific">Sphingobacterium kitahiroshimense</name>
    <dbReference type="NCBI Taxonomy" id="470446"/>
    <lineage>
        <taxon>Bacteria</taxon>
        <taxon>Pseudomonadati</taxon>
        <taxon>Bacteroidota</taxon>
        <taxon>Sphingobacteriia</taxon>
        <taxon>Sphingobacteriales</taxon>
        <taxon>Sphingobacteriaceae</taxon>
        <taxon>Sphingobacterium</taxon>
    </lineage>
</organism>
<dbReference type="SUPFAM" id="SSF51735">
    <property type="entry name" value="NAD(P)-binding Rossmann-fold domains"/>
    <property type="match status" value="1"/>
</dbReference>
<accession>A0ABV0BNP8</accession>
<sequence length="261" mass="29826">MRYLILGCGWVGEFVANLWLKEGHEVWASTTTAEKYHRLITDGIFAFKQNFDEPLTPTINLPKDFDYILVSVPATNKSTIEDLTKRFLRVSNFLSSLHYSKIIFLSSIGIYPDVSKEIDEDSFEEDELQSKLLLAEKSIGVFPNTHIYRLGGLFGQNRIFAKYFQQKECTTGGQPANFIHLEDVASLISEGFVKPLNNKIYNVVCPHHPLKQDVVEASAQKYGFDLPTAFNNSDSFQKIVKSNRLQNDLNYTFKYESPLDF</sequence>
<dbReference type="EMBL" id="JBDJNQ010000001">
    <property type="protein sequence ID" value="MEN5376122.1"/>
    <property type="molecule type" value="Genomic_DNA"/>
</dbReference>
<gene>
    <name evidence="1" type="ORF">ABE541_02500</name>
</gene>